<protein>
    <submittedName>
        <fullName evidence="4">Phosphate-import protein PhnD</fullName>
    </submittedName>
</protein>
<evidence type="ECO:0000256" key="3">
    <source>
        <dbReference type="SAM" id="SignalP"/>
    </source>
</evidence>
<sequence precursor="true">MRSLLRALGTSVVLVAAPLFVSCSAESHGTEAAVLKFTAIPDQNATELKQRFDTVAAHLTEELGIQVEFVPVADYTASVEAFTNGQVHLAWFGGLTGVRARLAVDGARAIAQGTIDPRYKSYFIANPDSGLEPGGSGPFPMELAGKSFTFGSDSSTSGRLMPEFFIREATKQSPEDFFGSPNRYSGSHDKTWEAVQNGSVDAGALSYTTYDKRLAEGAIDPARCFIVWQTPDYPDYSWNAHPAIDEIFGAGTIDRLQAVLVSIDDPELLSALDRPEGLTTARNEDFAPLVGLAEQLELLR</sequence>
<proteinExistence type="inferred from homology"/>
<dbReference type="Proteomes" id="UP000319342">
    <property type="component" value="Chromosome"/>
</dbReference>
<name>A0A518CYX8_9BACT</name>
<feature type="signal peptide" evidence="3">
    <location>
        <begin position="1"/>
        <end position="27"/>
    </location>
</feature>
<dbReference type="Gene3D" id="3.40.190.10">
    <property type="entry name" value="Periplasmic binding protein-like II"/>
    <property type="match status" value="2"/>
</dbReference>
<dbReference type="Pfam" id="PF12974">
    <property type="entry name" value="Phosphonate-bd"/>
    <property type="match status" value="1"/>
</dbReference>
<keyword evidence="2 3" id="KW-0732">Signal</keyword>
<feature type="chain" id="PRO_5022222015" evidence="3">
    <location>
        <begin position="28"/>
        <end position="300"/>
    </location>
</feature>
<dbReference type="RefSeq" id="WP_145185976.1">
    <property type="nucleotide sequence ID" value="NZ_CP036290.1"/>
</dbReference>
<dbReference type="InterPro" id="IPR005770">
    <property type="entry name" value="PhnD"/>
</dbReference>
<dbReference type="InterPro" id="IPR030836">
    <property type="entry name" value="ABC_peri_PhnD-like"/>
</dbReference>
<reference evidence="4 5" key="1">
    <citation type="submission" date="2019-02" db="EMBL/GenBank/DDBJ databases">
        <title>Deep-cultivation of Planctomycetes and their phenomic and genomic characterization uncovers novel biology.</title>
        <authorList>
            <person name="Wiegand S."/>
            <person name="Jogler M."/>
            <person name="Boedeker C."/>
            <person name="Pinto D."/>
            <person name="Vollmers J."/>
            <person name="Rivas-Marin E."/>
            <person name="Kohn T."/>
            <person name="Peeters S.H."/>
            <person name="Heuer A."/>
            <person name="Rast P."/>
            <person name="Oberbeckmann S."/>
            <person name="Bunk B."/>
            <person name="Jeske O."/>
            <person name="Meyerdierks A."/>
            <person name="Storesund J.E."/>
            <person name="Kallscheuer N."/>
            <person name="Luecker S."/>
            <person name="Lage O.M."/>
            <person name="Pohl T."/>
            <person name="Merkel B.J."/>
            <person name="Hornburger P."/>
            <person name="Mueller R.-W."/>
            <person name="Bruemmer F."/>
            <person name="Labrenz M."/>
            <person name="Spormann A.M."/>
            <person name="Op den Camp H."/>
            <person name="Overmann J."/>
            <person name="Amann R."/>
            <person name="Jetten M.S.M."/>
            <person name="Mascher T."/>
            <person name="Medema M.H."/>
            <person name="Devos D.P."/>
            <person name="Kaster A.-K."/>
            <person name="Ovreas L."/>
            <person name="Rohde M."/>
            <person name="Galperin M.Y."/>
            <person name="Jogler C."/>
        </authorList>
    </citation>
    <scope>NUCLEOTIDE SEQUENCE [LARGE SCALE GENOMIC DNA]</scope>
    <source>
        <strain evidence="4 5">Pla163</strain>
    </source>
</reference>
<dbReference type="NCBIfam" id="TIGR04553">
    <property type="entry name" value="ABC_peri_selen"/>
    <property type="match status" value="1"/>
</dbReference>
<comment type="similarity">
    <text evidence="1">Belongs to the phosphate/phosphite/phosphonate binding protein family.</text>
</comment>
<dbReference type="SUPFAM" id="SSF53850">
    <property type="entry name" value="Periplasmic binding protein-like II"/>
    <property type="match status" value="1"/>
</dbReference>
<dbReference type="GO" id="GO:0055085">
    <property type="term" value="P:transmembrane transport"/>
    <property type="evidence" value="ECO:0007669"/>
    <property type="project" value="InterPro"/>
</dbReference>
<dbReference type="PROSITE" id="PS51257">
    <property type="entry name" value="PROKAR_LIPOPROTEIN"/>
    <property type="match status" value="1"/>
</dbReference>
<gene>
    <name evidence="4" type="primary">phnD_1</name>
    <name evidence="4" type="ORF">Pla163_15510</name>
</gene>
<dbReference type="PANTHER" id="PTHR35841:SF1">
    <property type="entry name" value="PHOSPHONATES-BINDING PERIPLASMIC PROTEIN"/>
    <property type="match status" value="1"/>
</dbReference>
<accession>A0A518CYX8</accession>
<dbReference type="PANTHER" id="PTHR35841">
    <property type="entry name" value="PHOSPHONATES-BINDING PERIPLASMIC PROTEIN"/>
    <property type="match status" value="1"/>
</dbReference>
<evidence type="ECO:0000256" key="2">
    <source>
        <dbReference type="ARBA" id="ARBA00022729"/>
    </source>
</evidence>
<evidence type="ECO:0000256" key="1">
    <source>
        <dbReference type="ARBA" id="ARBA00007162"/>
    </source>
</evidence>
<dbReference type="GO" id="GO:0043190">
    <property type="term" value="C:ATP-binding cassette (ABC) transporter complex"/>
    <property type="evidence" value="ECO:0007669"/>
    <property type="project" value="InterPro"/>
</dbReference>
<dbReference type="OrthoDB" id="9764656at2"/>
<keyword evidence="5" id="KW-1185">Reference proteome</keyword>
<dbReference type="NCBIfam" id="TIGR01098">
    <property type="entry name" value="3A0109s03R"/>
    <property type="match status" value="1"/>
</dbReference>
<evidence type="ECO:0000313" key="5">
    <source>
        <dbReference type="Proteomes" id="UP000319342"/>
    </source>
</evidence>
<dbReference type="AlphaFoldDB" id="A0A518CYX8"/>
<evidence type="ECO:0000313" key="4">
    <source>
        <dbReference type="EMBL" id="QDU84441.1"/>
    </source>
</evidence>
<organism evidence="4 5">
    <name type="scientific">Rohdeia mirabilis</name>
    <dbReference type="NCBI Taxonomy" id="2528008"/>
    <lineage>
        <taxon>Bacteria</taxon>
        <taxon>Pseudomonadati</taxon>
        <taxon>Planctomycetota</taxon>
        <taxon>Planctomycetia</taxon>
        <taxon>Planctomycetia incertae sedis</taxon>
        <taxon>Rohdeia</taxon>
    </lineage>
</organism>
<dbReference type="EMBL" id="CP036290">
    <property type="protein sequence ID" value="QDU84441.1"/>
    <property type="molecule type" value="Genomic_DNA"/>
</dbReference>